<evidence type="ECO:0000256" key="2">
    <source>
        <dbReference type="ARBA" id="ARBA00023002"/>
    </source>
</evidence>
<dbReference type="InterPro" id="IPR002204">
    <property type="entry name" value="3-OH-isobutyrate_DH-rel_CS"/>
</dbReference>
<keyword evidence="2" id="KW-0560">Oxidoreductase</keyword>
<dbReference type="Gene3D" id="3.40.50.720">
    <property type="entry name" value="NAD(P)-binding Rossmann-like Domain"/>
    <property type="match status" value="1"/>
</dbReference>
<dbReference type="EMBL" id="JABFDB010000001">
    <property type="protein sequence ID" value="NYZ18979.1"/>
    <property type="molecule type" value="Genomic_DNA"/>
</dbReference>
<dbReference type="PROSITE" id="PS00895">
    <property type="entry name" value="3_HYDROXYISOBUT_DH"/>
    <property type="match status" value="1"/>
</dbReference>
<dbReference type="PANTHER" id="PTHR43060">
    <property type="entry name" value="3-HYDROXYISOBUTYRATE DEHYDROGENASE-LIKE 1, MITOCHONDRIAL-RELATED"/>
    <property type="match status" value="1"/>
</dbReference>
<protein>
    <submittedName>
        <fullName evidence="6">NAD-binding protein</fullName>
    </submittedName>
</protein>
<gene>
    <name evidence="6" type="ORF">HND93_04585</name>
</gene>
<dbReference type="Pfam" id="PF03446">
    <property type="entry name" value="NAD_binding_2"/>
    <property type="match status" value="1"/>
</dbReference>
<evidence type="ECO:0000256" key="1">
    <source>
        <dbReference type="ARBA" id="ARBA00009080"/>
    </source>
</evidence>
<organism evidence="6 7">
    <name type="scientific">Azospirillum oleiclasticum</name>
    <dbReference type="NCBI Taxonomy" id="2735135"/>
    <lineage>
        <taxon>Bacteria</taxon>
        <taxon>Pseudomonadati</taxon>
        <taxon>Pseudomonadota</taxon>
        <taxon>Alphaproteobacteria</taxon>
        <taxon>Rhodospirillales</taxon>
        <taxon>Azospirillaceae</taxon>
        <taxon>Azospirillum</taxon>
    </lineage>
</organism>
<evidence type="ECO:0000259" key="5">
    <source>
        <dbReference type="Pfam" id="PF14833"/>
    </source>
</evidence>
<evidence type="ECO:0000313" key="6">
    <source>
        <dbReference type="EMBL" id="NYZ18979.1"/>
    </source>
</evidence>
<dbReference type="SUPFAM" id="SSF51735">
    <property type="entry name" value="NAD(P)-binding Rossmann-fold domains"/>
    <property type="match status" value="1"/>
</dbReference>
<dbReference type="RefSeq" id="WP_180280669.1">
    <property type="nucleotide sequence ID" value="NZ_JABFDB010000001.1"/>
</dbReference>
<name>A0ABX2T7R2_9PROT</name>
<dbReference type="InterPro" id="IPR015815">
    <property type="entry name" value="HIBADH-related"/>
</dbReference>
<dbReference type="InterPro" id="IPR013328">
    <property type="entry name" value="6PGD_dom2"/>
</dbReference>
<dbReference type="Proteomes" id="UP000584642">
    <property type="component" value="Unassembled WGS sequence"/>
</dbReference>
<dbReference type="Gene3D" id="1.10.1040.10">
    <property type="entry name" value="N-(1-d-carboxylethyl)-l-norvaline Dehydrogenase, domain 2"/>
    <property type="match status" value="1"/>
</dbReference>
<dbReference type="PIRSF" id="PIRSF000103">
    <property type="entry name" value="HIBADH"/>
    <property type="match status" value="1"/>
</dbReference>
<keyword evidence="7" id="KW-1185">Reference proteome</keyword>
<feature type="domain" description="6-phosphogluconate dehydrogenase NADP-binding" evidence="4">
    <location>
        <begin position="5"/>
        <end position="164"/>
    </location>
</feature>
<reference evidence="6 7" key="1">
    <citation type="submission" date="2020-05" db="EMBL/GenBank/DDBJ databases">
        <title>Azospirillum oleiclasticum sp. nov, a nitrogen-fixing and heavy crude oil-emulsifying bacterium isolated from the crude oil of Yumen Oilfield.</title>
        <authorList>
            <person name="Wu D."/>
            <person name="Cai M."/>
            <person name="Zhang X."/>
        </authorList>
    </citation>
    <scope>NUCLEOTIDE SEQUENCE [LARGE SCALE GENOMIC DNA]</scope>
    <source>
        <strain evidence="6 7">ROY-1-1-2</strain>
    </source>
</reference>
<feature type="domain" description="3-hydroxyisobutyrate dehydrogenase-like NAD-binding" evidence="5">
    <location>
        <begin position="167"/>
        <end position="286"/>
    </location>
</feature>
<keyword evidence="3" id="KW-0520">NAD</keyword>
<sequence>MTIARIGFIGLGTMGGPMAANLLRKGFELSVYDVVPAAVERAVGQGARAASCPADAARGVDALITMLPDGPVVRDALFGPDGAAAALERGTLVIEMSTIAPSQSDALRRDLEAAGLRMLDAPVGRTPRHAEAGTLLVMAGGTEADVAEATPLFEAMADTIHHIGPAGHGIRLKVVNNCMAMVGMVMTAEALTLAAKAGLDRDTAVRVMSGTAAGRGQLIMNYPNKVLAGDITPDFPLRMGLKDISLALQFGAEMASPLPLAAAARELFALAPAWGREGQDCTAMLLLMEDLARVGRAPAER</sequence>
<dbReference type="InterPro" id="IPR006115">
    <property type="entry name" value="6PGDH_NADP-bd"/>
</dbReference>
<dbReference type="PANTHER" id="PTHR43060:SF15">
    <property type="entry name" value="3-HYDROXYISOBUTYRATE DEHYDROGENASE-LIKE 1, MITOCHONDRIAL-RELATED"/>
    <property type="match status" value="1"/>
</dbReference>
<comment type="similarity">
    <text evidence="1">Belongs to the HIBADH-related family.</text>
</comment>
<evidence type="ECO:0000259" key="4">
    <source>
        <dbReference type="Pfam" id="PF03446"/>
    </source>
</evidence>
<dbReference type="Pfam" id="PF14833">
    <property type="entry name" value="NAD_binding_11"/>
    <property type="match status" value="1"/>
</dbReference>
<dbReference type="InterPro" id="IPR036291">
    <property type="entry name" value="NAD(P)-bd_dom_sf"/>
</dbReference>
<dbReference type="SUPFAM" id="SSF48179">
    <property type="entry name" value="6-phosphogluconate dehydrogenase C-terminal domain-like"/>
    <property type="match status" value="1"/>
</dbReference>
<accession>A0ABX2T7R2</accession>
<dbReference type="InterPro" id="IPR008927">
    <property type="entry name" value="6-PGluconate_DH-like_C_sf"/>
</dbReference>
<evidence type="ECO:0000313" key="7">
    <source>
        <dbReference type="Proteomes" id="UP000584642"/>
    </source>
</evidence>
<comment type="caution">
    <text evidence="6">The sequence shown here is derived from an EMBL/GenBank/DDBJ whole genome shotgun (WGS) entry which is preliminary data.</text>
</comment>
<dbReference type="InterPro" id="IPR029154">
    <property type="entry name" value="HIBADH-like_NADP-bd"/>
</dbReference>
<proteinExistence type="inferred from homology"/>
<evidence type="ECO:0000256" key="3">
    <source>
        <dbReference type="ARBA" id="ARBA00023027"/>
    </source>
</evidence>